<dbReference type="RefSeq" id="WP_228054428.1">
    <property type="nucleotide sequence ID" value="NZ_BJHV01000003.1"/>
</dbReference>
<dbReference type="Proteomes" id="UP000299290">
    <property type="component" value="Unassembled WGS sequence"/>
</dbReference>
<dbReference type="AlphaFoldDB" id="A0A4D4KL37"/>
<name>A0A4D4KL37_9ACTN</name>
<dbReference type="EMBL" id="BJHV01000003">
    <property type="protein sequence ID" value="GDY49232.1"/>
    <property type="molecule type" value="Genomic_DNA"/>
</dbReference>
<protein>
    <submittedName>
        <fullName evidence="1">Uncharacterized protein</fullName>
    </submittedName>
</protein>
<evidence type="ECO:0000313" key="2">
    <source>
        <dbReference type="Proteomes" id="UP000299290"/>
    </source>
</evidence>
<accession>A0A4D4KL37</accession>
<gene>
    <name evidence="1" type="ORF">SANT12839_101140</name>
</gene>
<reference evidence="1 2" key="1">
    <citation type="journal article" date="2020" name="Int. J. Syst. Evol. Microbiol.">
        <title>Reclassification of Streptomyces castelarensis and Streptomyces sporoclivatus as later heterotypic synonyms of Streptomyces antimycoticus.</title>
        <authorList>
            <person name="Komaki H."/>
            <person name="Tamura T."/>
        </authorList>
    </citation>
    <scope>NUCLEOTIDE SEQUENCE [LARGE SCALE GENOMIC DNA]</scope>
    <source>
        <strain evidence="1 2">NBRC 12839</strain>
    </source>
</reference>
<sequence length="220" mass="25033">MQEPETEVDRATDEEMVALFLQCRSARDRVIVLLHGGVGLRREERRREAVNRVVALQFDRHGNRVWRKAQGLMDSEHVRRAIGEVATAYGLCEEPSNVAAGGQSCPLRFRCLGCEHFHTDVSYLPDLEAYLADLLRSREKLTSTFEADDWARSEAMPSEEEIRRVRRLINRVKADLDDLSAEDRAQIEQAVSVVRRGRTVMLGMPLVGQPLPDVRPRRSA</sequence>
<evidence type="ECO:0000313" key="1">
    <source>
        <dbReference type="EMBL" id="GDY49232.1"/>
    </source>
</evidence>
<keyword evidence="2" id="KW-1185">Reference proteome</keyword>
<proteinExistence type="predicted"/>
<comment type="caution">
    <text evidence="1">The sequence shown here is derived from an EMBL/GenBank/DDBJ whole genome shotgun (WGS) entry which is preliminary data.</text>
</comment>
<organism evidence="1 2">
    <name type="scientific">Streptomyces antimycoticus</name>
    <dbReference type="NCBI Taxonomy" id="68175"/>
    <lineage>
        <taxon>Bacteria</taxon>
        <taxon>Bacillati</taxon>
        <taxon>Actinomycetota</taxon>
        <taxon>Actinomycetes</taxon>
        <taxon>Kitasatosporales</taxon>
        <taxon>Streptomycetaceae</taxon>
        <taxon>Streptomyces</taxon>
        <taxon>Streptomyces violaceusniger group</taxon>
    </lineage>
</organism>